<dbReference type="SMART" id="SM00079">
    <property type="entry name" value="PBPe"/>
    <property type="match status" value="1"/>
</dbReference>
<keyword evidence="6 17" id="KW-1133">Transmembrane helix</keyword>
<dbReference type="Gene3D" id="1.10.287.70">
    <property type="match status" value="1"/>
</dbReference>
<feature type="domain" description="Ionotropic glutamate receptor L-glutamate and glycine-binding" evidence="20">
    <location>
        <begin position="420"/>
        <end position="485"/>
    </location>
</feature>
<dbReference type="EnsemblMetazoa" id="XM_050645517.1">
    <property type="protein sequence ID" value="XP_050501474.1"/>
    <property type="gene ID" value="LOC114339209"/>
</dbReference>
<keyword evidence="14" id="KW-0407">Ion channel</keyword>
<evidence type="ECO:0000256" key="17">
    <source>
        <dbReference type="SAM" id="Phobius"/>
    </source>
</evidence>
<feature type="compositionally biased region" description="Basic and acidic residues" evidence="16">
    <location>
        <begin position="867"/>
        <end position="879"/>
    </location>
</feature>
<dbReference type="Pfam" id="PF10613">
    <property type="entry name" value="Lig_chan-Glu_bd"/>
    <property type="match status" value="1"/>
</dbReference>
<dbReference type="InterPro" id="IPR001508">
    <property type="entry name" value="Iono_Glu_rcpt_met"/>
</dbReference>
<dbReference type="InterPro" id="IPR019594">
    <property type="entry name" value="Glu/Gly-bd"/>
</dbReference>
<dbReference type="EnsemblMetazoa" id="XM_050645518.1">
    <property type="protein sequence ID" value="XP_050501475.1"/>
    <property type="gene ID" value="LOC114339209"/>
</dbReference>
<dbReference type="Gene3D" id="3.40.190.10">
    <property type="entry name" value="Periplasmic binding protein-like II"/>
    <property type="match status" value="2"/>
</dbReference>
<dbReference type="InterPro" id="IPR001320">
    <property type="entry name" value="Iontro_rcpt_C"/>
</dbReference>
<dbReference type="Gene3D" id="3.40.50.2300">
    <property type="match status" value="2"/>
</dbReference>
<dbReference type="PANTHER" id="PTHR18966">
    <property type="entry name" value="IONOTROPIC GLUTAMATE RECEPTOR"/>
    <property type="match status" value="1"/>
</dbReference>
<sequence length="944" mass="107846">MFFELFLICALPYVLSEDVPIGALFENDDNLEKAFNFAIEDINKNDNDAEFTFTAVVQNNLTKYNTYAVMKNACTILEDGVVAIFGPKTFENIEVVQSICDYKEIPHIVTRWNYWSQRGQIMVNMYPYPHQLSKAYYEIVSSKDWKTFTVLYEDNESLLRISSLIEHAQDIGIAIQILQLDQYNSGNYRETMKTLKLTGQQYFIIDCHIDNLYEVMSQLQQAGLMNENFNLFLTNLDAHTVNLTPFQYSNANITGIRLINPYKDYVQTTTQEYFKEDIDIFKASGWKLRLETALVIDALHMFTEVFKERQKTSSVRIMMNNNSFPCSESSSWEHGYSILNMIRTHSYEGLTGPVIFNNEGFRSNFELTIYELLEGGITDIGTWNSTSGLNISRPSTASEDEDLESLKNMHFIVQITLTEPYGMLRLTTDTVSGNDMYEGYAVDLIDALAKMEGFNYTFVVRQDKSSGNFDKETKQWTGMIKDLLNHVADLAICDFTITSEREEVVDFTVPFMTLGVSILFRKPEDAPPSFFSFADPFGLDTWVCMGCSFLITSLALYLIGRLCADEWTNPFPCIEEPEYLVNQFSLNNSLWFSTGAVLAQGSEIAPIAFSSRTCAAFWWYFCLIMNASYTANLAAFLATQNPIKLFTDLDSLYHNKHGIKYGAKLGGATIRYFANAENESLLWKVGQYLGDHPELLPTENDDGVLRAEQELYAFFMESASIEYATQRHCTLQKYGDNLDSKGYGIAMRKGSLYRKRLTLALLKLQQNHILDDLKKKWWEDRRGGGACQGDTEPDAAEPMKMVNVEGCFYCTIYGTLIAVILVLIEHLLHIIRVGKKTKLPFKEVFIREWHAYIDFNNASKANLMIEEKSQDEDSQKGEEAIEEQQEEQKKSKSKTKSHNSRSRSSSISRARLRQKRKSAMMRGKSTSPMPYGFMIPGSEESFKS</sequence>
<evidence type="ECO:0000256" key="7">
    <source>
        <dbReference type="ARBA" id="ARBA00023018"/>
    </source>
</evidence>
<keyword evidence="18" id="KW-0732">Signal</keyword>
<dbReference type="CDD" id="cd06382">
    <property type="entry name" value="PBP1_iGluR_Kainate"/>
    <property type="match status" value="1"/>
</dbReference>
<evidence type="ECO:0000256" key="10">
    <source>
        <dbReference type="ARBA" id="ARBA00023170"/>
    </source>
</evidence>
<keyword evidence="12" id="KW-0628">Postsynaptic cell membrane</keyword>
<evidence type="ECO:0000256" key="9">
    <source>
        <dbReference type="ARBA" id="ARBA00023136"/>
    </source>
</evidence>
<evidence type="ECO:0000256" key="11">
    <source>
        <dbReference type="ARBA" id="ARBA00023180"/>
    </source>
</evidence>
<keyword evidence="3" id="KW-0813">Transport</keyword>
<keyword evidence="5 17" id="KW-0812">Transmembrane</keyword>
<keyword evidence="22" id="KW-1185">Reference proteome</keyword>
<comment type="subcellular location">
    <subcellularLocation>
        <location evidence="1">Cell membrane</location>
        <topology evidence="1">Multi-pass membrane protein</topology>
    </subcellularLocation>
    <subcellularLocation>
        <location evidence="15">Postsynaptic cell membrane</location>
    </subcellularLocation>
</comment>
<dbReference type="InterPro" id="IPR001828">
    <property type="entry name" value="ANF_lig-bd_rcpt"/>
</dbReference>
<evidence type="ECO:0000256" key="13">
    <source>
        <dbReference type="ARBA" id="ARBA00023286"/>
    </source>
</evidence>
<proteinExistence type="inferred from homology"/>
<evidence type="ECO:0000256" key="3">
    <source>
        <dbReference type="ARBA" id="ARBA00022448"/>
    </source>
</evidence>
<dbReference type="InterPro" id="IPR015683">
    <property type="entry name" value="Ionotropic_Glu_rcpt"/>
</dbReference>
<dbReference type="SUPFAM" id="SSF53822">
    <property type="entry name" value="Periplasmic binding protein-like I"/>
    <property type="match status" value="1"/>
</dbReference>
<evidence type="ECO:0000256" key="18">
    <source>
        <dbReference type="SAM" id="SignalP"/>
    </source>
</evidence>
<evidence type="ECO:0000256" key="16">
    <source>
        <dbReference type="SAM" id="MobiDB-lite"/>
    </source>
</evidence>
<evidence type="ECO:0000256" key="4">
    <source>
        <dbReference type="ARBA" id="ARBA00022475"/>
    </source>
</evidence>
<feature type="domain" description="Ionotropic glutamate receptor C-terminal" evidence="19">
    <location>
        <begin position="410"/>
        <end position="780"/>
    </location>
</feature>
<name>A0ABM5JU60_DIAVI</name>
<dbReference type="Pfam" id="PF01094">
    <property type="entry name" value="ANF_receptor"/>
    <property type="match status" value="1"/>
</dbReference>
<feature type="region of interest" description="Disordered" evidence="16">
    <location>
        <begin position="867"/>
        <end position="944"/>
    </location>
</feature>
<feature type="compositionally biased region" description="Basic residues" evidence="16">
    <location>
        <begin position="910"/>
        <end position="919"/>
    </location>
</feature>
<evidence type="ECO:0000256" key="5">
    <source>
        <dbReference type="ARBA" id="ARBA00022692"/>
    </source>
</evidence>
<comment type="similarity">
    <text evidence="2">Belongs to the glutamate-gated ion channel (TC 1.A.10.1) family.</text>
</comment>
<evidence type="ECO:0000256" key="1">
    <source>
        <dbReference type="ARBA" id="ARBA00004651"/>
    </source>
</evidence>
<keyword evidence="7" id="KW-0770">Synapse</keyword>
<evidence type="ECO:0000313" key="22">
    <source>
        <dbReference type="Proteomes" id="UP001652700"/>
    </source>
</evidence>
<feature type="signal peptide" evidence="18">
    <location>
        <begin position="1"/>
        <end position="16"/>
    </location>
</feature>
<dbReference type="InterPro" id="IPR028082">
    <property type="entry name" value="Peripla_BP_I"/>
</dbReference>
<organism evidence="21 22">
    <name type="scientific">Diabrotica virgifera virgifera</name>
    <name type="common">western corn rootworm</name>
    <dbReference type="NCBI Taxonomy" id="50390"/>
    <lineage>
        <taxon>Eukaryota</taxon>
        <taxon>Metazoa</taxon>
        <taxon>Ecdysozoa</taxon>
        <taxon>Arthropoda</taxon>
        <taxon>Hexapoda</taxon>
        <taxon>Insecta</taxon>
        <taxon>Pterygota</taxon>
        <taxon>Neoptera</taxon>
        <taxon>Endopterygota</taxon>
        <taxon>Coleoptera</taxon>
        <taxon>Polyphaga</taxon>
        <taxon>Cucujiformia</taxon>
        <taxon>Chrysomeloidea</taxon>
        <taxon>Chrysomelidae</taxon>
        <taxon>Galerucinae</taxon>
        <taxon>Diabroticina</taxon>
        <taxon>Diabroticites</taxon>
        <taxon>Diabrotica</taxon>
    </lineage>
</organism>
<evidence type="ECO:0000256" key="12">
    <source>
        <dbReference type="ARBA" id="ARBA00023257"/>
    </source>
</evidence>
<dbReference type="SMART" id="SM00918">
    <property type="entry name" value="Lig_chan-Glu_bd"/>
    <property type="match status" value="1"/>
</dbReference>
<dbReference type="Pfam" id="PF00060">
    <property type="entry name" value="Lig_chan"/>
    <property type="match status" value="1"/>
</dbReference>
<evidence type="ECO:0000259" key="19">
    <source>
        <dbReference type="SMART" id="SM00079"/>
    </source>
</evidence>
<feature type="compositionally biased region" description="Basic residues" evidence="16">
    <location>
        <begin position="891"/>
        <end position="901"/>
    </location>
</feature>
<dbReference type="SUPFAM" id="SSF53850">
    <property type="entry name" value="Periplasmic binding protein-like II"/>
    <property type="match status" value="1"/>
</dbReference>
<keyword evidence="4" id="KW-1003">Cell membrane</keyword>
<evidence type="ECO:0000313" key="21">
    <source>
        <dbReference type="EnsemblMetazoa" id="XP_050501475.1"/>
    </source>
</evidence>
<evidence type="ECO:0000256" key="6">
    <source>
        <dbReference type="ARBA" id="ARBA00022989"/>
    </source>
</evidence>
<feature type="transmembrane region" description="Helical" evidence="17">
    <location>
        <begin position="807"/>
        <end position="828"/>
    </location>
</feature>
<protein>
    <recommendedName>
        <fullName evidence="23">Glutamate receptor ionotropic, kainate 2-like</fullName>
    </recommendedName>
</protein>
<evidence type="ECO:0008006" key="23">
    <source>
        <dbReference type="Google" id="ProtNLM"/>
    </source>
</evidence>
<reference evidence="21" key="1">
    <citation type="submission" date="2025-05" db="UniProtKB">
        <authorList>
            <consortium name="EnsemblMetazoa"/>
        </authorList>
    </citation>
    <scope>IDENTIFICATION</scope>
</reference>
<keyword evidence="8" id="KW-0406">Ion transport</keyword>
<dbReference type="PRINTS" id="PR00177">
    <property type="entry name" value="NMDARECEPTOR"/>
</dbReference>
<keyword evidence="9 17" id="KW-0472">Membrane</keyword>
<evidence type="ECO:0000256" key="8">
    <source>
        <dbReference type="ARBA" id="ARBA00023065"/>
    </source>
</evidence>
<evidence type="ECO:0000256" key="2">
    <source>
        <dbReference type="ARBA" id="ARBA00008685"/>
    </source>
</evidence>
<feature type="chain" id="PRO_5045028414" description="Glutamate receptor ionotropic, kainate 2-like" evidence="18">
    <location>
        <begin position="17"/>
        <end position="944"/>
    </location>
</feature>
<dbReference type="GeneID" id="114339209"/>
<dbReference type="Proteomes" id="UP001652700">
    <property type="component" value="Unplaced"/>
</dbReference>
<dbReference type="RefSeq" id="XP_050501474.1">
    <property type="nucleotide sequence ID" value="XM_050645517.1"/>
</dbReference>
<dbReference type="RefSeq" id="XP_050501475.1">
    <property type="nucleotide sequence ID" value="XM_050645518.1"/>
</dbReference>
<keyword evidence="11" id="KW-0325">Glycoprotein</keyword>
<evidence type="ECO:0000259" key="20">
    <source>
        <dbReference type="SMART" id="SM00918"/>
    </source>
</evidence>
<evidence type="ECO:0000256" key="14">
    <source>
        <dbReference type="ARBA" id="ARBA00023303"/>
    </source>
</evidence>
<evidence type="ECO:0000256" key="15">
    <source>
        <dbReference type="ARBA" id="ARBA00034100"/>
    </source>
</evidence>
<keyword evidence="10" id="KW-0675">Receptor</keyword>
<feature type="transmembrane region" description="Helical" evidence="17">
    <location>
        <begin position="617"/>
        <end position="638"/>
    </location>
</feature>
<keyword evidence="13" id="KW-1071">Ligand-gated ion channel</keyword>
<accession>A0ABM5JU60</accession>